<gene>
    <name evidence="2" type="ORF">HMPREF9241_01699</name>
</gene>
<dbReference type="EMBL" id="AGWQ01000010">
    <property type="protein sequence ID" value="EJZ84923.1"/>
    <property type="molecule type" value="Genomic_DNA"/>
</dbReference>
<sequence>MSDEDAAAIASAGWELVPEADAGKTTGVKKSPVKAKTPTKARVKARDW</sequence>
<dbReference type="AlphaFoldDB" id="K0YNE0"/>
<organism evidence="2 3">
    <name type="scientific">Schaalia turicensis ACS-279-V-Col4</name>
    <dbReference type="NCBI Taxonomy" id="883077"/>
    <lineage>
        <taxon>Bacteria</taxon>
        <taxon>Bacillati</taxon>
        <taxon>Actinomycetota</taxon>
        <taxon>Actinomycetes</taxon>
        <taxon>Actinomycetales</taxon>
        <taxon>Actinomycetaceae</taxon>
        <taxon>Schaalia</taxon>
    </lineage>
</organism>
<dbReference type="PATRIC" id="fig|883077.3.peg.1712"/>
<reference evidence="2 3" key="1">
    <citation type="submission" date="2012-07" db="EMBL/GenBank/DDBJ databases">
        <title>The Genome Sequence of Actinomyces turicensis ACS-279-V-COL4.</title>
        <authorList>
            <consortium name="The Broad Institute Genome Sequencing Platform"/>
            <person name="Earl A."/>
            <person name="Ward D."/>
            <person name="Feldgarden M."/>
            <person name="Gevers D."/>
            <person name="Saerens B."/>
            <person name="Vaneechoutte M."/>
            <person name="Walker B."/>
            <person name="Young S.K."/>
            <person name="Zeng Q."/>
            <person name="Gargeya S."/>
            <person name="Fitzgerald M."/>
            <person name="Haas B."/>
            <person name="Abouelleil A."/>
            <person name="Alvarado L."/>
            <person name="Arachchi H.M."/>
            <person name="Berlin A."/>
            <person name="Chapman S.B."/>
            <person name="Goldberg J."/>
            <person name="Griggs A."/>
            <person name="Gujja S."/>
            <person name="Hansen M."/>
            <person name="Howarth C."/>
            <person name="Imamovic A."/>
            <person name="Larimer J."/>
            <person name="McCowen C."/>
            <person name="Montmayeur A."/>
            <person name="Murphy C."/>
            <person name="Neiman D."/>
            <person name="Pearson M."/>
            <person name="Priest M."/>
            <person name="Roberts A."/>
            <person name="Saif S."/>
            <person name="Shea T."/>
            <person name="Sisk P."/>
            <person name="Sykes S."/>
            <person name="Wortman J."/>
            <person name="Nusbaum C."/>
            <person name="Birren B."/>
        </authorList>
    </citation>
    <scope>NUCLEOTIDE SEQUENCE [LARGE SCALE GENOMIC DNA]</scope>
    <source>
        <strain evidence="2 3">ACS-279-V-Col4</strain>
    </source>
</reference>
<protein>
    <submittedName>
        <fullName evidence="2">Uncharacterized protein</fullName>
    </submittedName>
</protein>
<accession>K0YNE0</accession>
<feature type="compositionally biased region" description="Basic residues" evidence="1">
    <location>
        <begin position="31"/>
        <end position="48"/>
    </location>
</feature>
<name>K0YNE0_9ACTO</name>
<proteinExistence type="predicted"/>
<dbReference type="Proteomes" id="UP000003994">
    <property type="component" value="Unassembled WGS sequence"/>
</dbReference>
<evidence type="ECO:0000256" key="1">
    <source>
        <dbReference type="SAM" id="MobiDB-lite"/>
    </source>
</evidence>
<feature type="region of interest" description="Disordered" evidence="1">
    <location>
        <begin position="18"/>
        <end position="48"/>
    </location>
</feature>
<dbReference type="STRING" id="883077.HMPREF9241_01699"/>
<evidence type="ECO:0000313" key="3">
    <source>
        <dbReference type="Proteomes" id="UP000003994"/>
    </source>
</evidence>
<keyword evidence="3" id="KW-1185">Reference proteome</keyword>
<dbReference type="HOGENOM" id="CLU_3148569_0_0_11"/>
<comment type="caution">
    <text evidence="2">The sequence shown here is derived from an EMBL/GenBank/DDBJ whole genome shotgun (WGS) entry which is preliminary data.</text>
</comment>
<evidence type="ECO:0000313" key="2">
    <source>
        <dbReference type="EMBL" id="EJZ84923.1"/>
    </source>
</evidence>